<evidence type="ECO:0000313" key="5">
    <source>
        <dbReference type="EMBL" id="GGF37626.1"/>
    </source>
</evidence>
<feature type="domain" description="HTH araC/xylS-type" evidence="4">
    <location>
        <begin position="221"/>
        <end position="322"/>
    </location>
</feature>
<dbReference type="EMBL" id="BMJQ01000015">
    <property type="protein sequence ID" value="GGF37626.1"/>
    <property type="molecule type" value="Genomic_DNA"/>
</dbReference>
<dbReference type="AlphaFoldDB" id="A0A8J3E5S6"/>
<dbReference type="SUPFAM" id="SSF46689">
    <property type="entry name" value="Homeodomain-like"/>
    <property type="match status" value="2"/>
</dbReference>
<comment type="caution">
    <text evidence="5">The sequence shown here is derived from an EMBL/GenBank/DDBJ whole genome shotgun (WGS) entry which is preliminary data.</text>
</comment>
<sequence>MSFPAPPNRKIALIGYDGVQSLDLVGPLEVFSMVNRFAVAGAYEVMLASPQGGEIVTNSGVKLAGSLPLSMLPDELDTVLVGGGSDDSICTAYASGLPEWLQSRIGSTRRIGSVCTGAFILAAAGLLDGRRATTHWDNCDALRAFRPAVQVEPDAIYVAEPPLYTSAGVTAGIDLCLSFVEADHGPETALTVARYLVLFMHRAGGQSQYSVGLKMQAAATPRLRGLIAEICMDPSGDLSLPRLAERAGMTERTFSRLFRKETAMTPAAFVEAARVDRARVLLESSDWPLARVAERVGFGSLDSLHRAFQRRVGVTPGDYRKRFGRARPMSPQDAADMTR</sequence>
<dbReference type="Pfam" id="PF12833">
    <property type="entry name" value="HTH_18"/>
    <property type="match status" value="1"/>
</dbReference>
<dbReference type="CDD" id="cd03137">
    <property type="entry name" value="GATase1_AraC_1"/>
    <property type="match status" value="1"/>
</dbReference>
<keyword evidence="2" id="KW-0238">DNA-binding</keyword>
<dbReference type="InterPro" id="IPR029062">
    <property type="entry name" value="Class_I_gatase-like"/>
</dbReference>
<evidence type="ECO:0000256" key="3">
    <source>
        <dbReference type="ARBA" id="ARBA00023163"/>
    </source>
</evidence>
<dbReference type="Gene3D" id="1.10.10.60">
    <property type="entry name" value="Homeodomain-like"/>
    <property type="match status" value="1"/>
</dbReference>
<dbReference type="PANTHER" id="PTHR43130:SF3">
    <property type="entry name" value="HTH-TYPE TRANSCRIPTIONAL REGULATOR RV1931C"/>
    <property type="match status" value="1"/>
</dbReference>
<protein>
    <submittedName>
        <fullName evidence="5">AraC family transcriptional regulator</fullName>
    </submittedName>
</protein>
<keyword evidence="1" id="KW-0805">Transcription regulation</keyword>
<dbReference type="InterPro" id="IPR009057">
    <property type="entry name" value="Homeodomain-like_sf"/>
</dbReference>
<dbReference type="InterPro" id="IPR018062">
    <property type="entry name" value="HTH_AraC-typ_CS"/>
</dbReference>
<proteinExistence type="predicted"/>
<dbReference type="InterPro" id="IPR018060">
    <property type="entry name" value="HTH_AraC"/>
</dbReference>
<dbReference type="SUPFAM" id="SSF52317">
    <property type="entry name" value="Class I glutamine amidotransferase-like"/>
    <property type="match status" value="1"/>
</dbReference>
<name>A0A8J3E5S6_9PROT</name>
<dbReference type="Pfam" id="PF01965">
    <property type="entry name" value="DJ-1_PfpI"/>
    <property type="match status" value="1"/>
</dbReference>
<keyword evidence="3" id="KW-0804">Transcription</keyword>
<dbReference type="GO" id="GO:0043565">
    <property type="term" value="F:sequence-specific DNA binding"/>
    <property type="evidence" value="ECO:0007669"/>
    <property type="project" value="InterPro"/>
</dbReference>
<reference evidence="5" key="2">
    <citation type="submission" date="2020-09" db="EMBL/GenBank/DDBJ databases">
        <authorList>
            <person name="Sun Q."/>
            <person name="Zhou Y."/>
        </authorList>
    </citation>
    <scope>NUCLEOTIDE SEQUENCE</scope>
    <source>
        <strain evidence="5">CGMCC 1.15725</strain>
    </source>
</reference>
<organism evidence="5 6">
    <name type="scientific">Aliidongia dinghuensis</name>
    <dbReference type="NCBI Taxonomy" id="1867774"/>
    <lineage>
        <taxon>Bacteria</taxon>
        <taxon>Pseudomonadati</taxon>
        <taxon>Pseudomonadota</taxon>
        <taxon>Alphaproteobacteria</taxon>
        <taxon>Rhodospirillales</taxon>
        <taxon>Dongiaceae</taxon>
        <taxon>Aliidongia</taxon>
    </lineage>
</organism>
<dbReference type="PROSITE" id="PS00041">
    <property type="entry name" value="HTH_ARAC_FAMILY_1"/>
    <property type="match status" value="2"/>
</dbReference>
<evidence type="ECO:0000256" key="1">
    <source>
        <dbReference type="ARBA" id="ARBA00023015"/>
    </source>
</evidence>
<dbReference type="SMART" id="SM00342">
    <property type="entry name" value="HTH_ARAC"/>
    <property type="match status" value="1"/>
</dbReference>
<keyword evidence="6" id="KW-1185">Reference proteome</keyword>
<accession>A0A8J3E5S6</accession>
<reference evidence="5" key="1">
    <citation type="journal article" date="2014" name="Int. J. Syst. Evol. Microbiol.">
        <title>Complete genome sequence of Corynebacterium casei LMG S-19264T (=DSM 44701T), isolated from a smear-ripened cheese.</title>
        <authorList>
            <consortium name="US DOE Joint Genome Institute (JGI-PGF)"/>
            <person name="Walter F."/>
            <person name="Albersmeier A."/>
            <person name="Kalinowski J."/>
            <person name="Ruckert C."/>
        </authorList>
    </citation>
    <scope>NUCLEOTIDE SEQUENCE</scope>
    <source>
        <strain evidence="5">CGMCC 1.15725</strain>
    </source>
</reference>
<evidence type="ECO:0000256" key="2">
    <source>
        <dbReference type="ARBA" id="ARBA00023125"/>
    </source>
</evidence>
<dbReference type="InterPro" id="IPR002818">
    <property type="entry name" value="DJ-1/PfpI"/>
</dbReference>
<dbReference type="GO" id="GO:0003700">
    <property type="term" value="F:DNA-binding transcription factor activity"/>
    <property type="evidence" value="ECO:0007669"/>
    <property type="project" value="InterPro"/>
</dbReference>
<dbReference type="PROSITE" id="PS01124">
    <property type="entry name" value="HTH_ARAC_FAMILY_2"/>
    <property type="match status" value="1"/>
</dbReference>
<evidence type="ECO:0000313" key="6">
    <source>
        <dbReference type="Proteomes" id="UP000646365"/>
    </source>
</evidence>
<dbReference type="PANTHER" id="PTHR43130">
    <property type="entry name" value="ARAC-FAMILY TRANSCRIPTIONAL REGULATOR"/>
    <property type="match status" value="1"/>
</dbReference>
<dbReference type="Proteomes" id="UP000646365">
    <property type="component" value="Unassembled WGS sequence"/>
</dbReference>
<dbReference type="Gene3D" id="3.40.50.880">
    <property type="match status" value="1"/>
</dbReference>
<gene>
    <name evidence="5" type="ORF">GCM10011611_50120</name>
</gene>
<dbReference type="InterPro" id="IPR052158">
    <property type="entry name" value="INH-QAR"/>
</dbReference>
<evidence type="ECO:0000259" key="4">
    <source>
        <dbReference type="PROSITE" id="PS01124"/>
    </source>
</evidence>
<dbReference type="RefSeq" id="WP_189050902.1">
    <property type="nucleotide sequence ID" value="NZ_BMJQ01000015.1"/>
</dbReference>